<dbReference type="AlphaFoldDB" id="K2R3A5"/>
<dbReference type="InterPro" id="IPR025857">
    <property type="entry name" value="MacB_PCD"/>
</dbReference>
<evidence type="ECO:0000256" key="3">
    <source>
        <dbReference type="ARBA" id="ARBA00022692"/>
    </source>
</evidence>
<evidence type="ECO:0000256" key="6">
    <source>
        <dbReference type="ARBA" id="ARBA00038076"/>
    </source>
</evidence>
<keyword evidence="2" id="KW-1003">Cell membrane</keyword>
<keyword evidence="12" id="KW-1185">Reference proteome</keyword>
<feature type="compositionally biased region" description="Low complexity" evidence="7">
    <location>
        <begin position="118"/>
        <end position="140"/>
    </location>
</feature>
<keyword evidence="4 8" id="KW-1133">Transmembrane helix</keyword>
<accession>K2R3A5</accession>
<protein>
    <recommendedName>
        <fullName evidence="13">ABC transporter permease protein</fullName>
    </recommendedName>
</protein>
<comment type="similarity">
    <text evidence="6">Belongs to the ABC-4 integral membrane protein family.</text>
</comment>
<sequence length="416" mass="42656">MKFRSLIIKNIFRNKTRSLLAILGIAIGVATILGLGLVTNGLAASTQQALTADAADFTVIAGTTGGGGGPDGASGGGAPGGQGGQQLINQTKVAEIQQISGVGTAAGVLRTNVDLNDTNSSTNSTTTTTTTSTSGSSNGNTGPGQGNFRMMYSVIGIDSSNLGLDDIVITNGTAFSNDNQVIIGEMAAQSLNKTVGDTITLSNQTFTITGIYETGNFQDDRGIAMSLGKLQSLTGNTDQVSLILVKAANGTSSSTLADTIESKYPNELSTSTSLSGMERMNNGLEIIESGAWAVTLLALLIGGIVVVVTMVKSVVERTREIGVLKAVGWTNKRILTMIIGESVVLSLLAAVVGIIVGVGVVEIISSAHLIMGVEPAFSAGLFLESLAVAIFLGIVGGIYPAYRASRLSPTEALRYE</sequence>
<dbReference type="PANTHER" id="PTHR30572:SF4">
    <property type="entry name" value="ABC TRANSPORTER PERMEASE YTRF"/>
    <property type="match status" value="1"/>
</dbReference>
<evidence type="ECO:0000256" key="8">
    <source>
        <dbReference type="SAM" id="Phobius"/>
    </source>
</evidence>
<keyword evidence="5 8" id="KW-0472">Membrane</keyword>
<evidence type="ECO:0000256" key="5">
    <source>
        <dbReference type="ARBA" id="ARBA00023136"/>
    </source>
</evidence>
<dbReference type="PANTHER" id="PTHR30572">
    <property type="entry name" value="MEMBRANE COMPONENT OF TRANSPORTER-RELATED"/>
    <property type="match status" value="1"/>
</dbReference>
<dbReference type="GO" id="GO:0005886">
    <property type="term" value="C:plasma membrane"/>
    <property type="evidence" value="ECO:0007669"/>
    <property type="project" value="UniProtKB-SubCell"/>
</dbReference>
<dbReference type="Proteomes" id="UP000007360">
    <property type="component" value="Unassembled WGS sequence"/>
</dbReference>
<proteinExistence type="inferred from homology"/>
<feature type="transmembrane region" description="Helical" evidence="8">
    <location>
        <begin position="342"/>
        <end position="364"/>
    </location>
</feature>
<dbReference type="GO" id="GO:0022857">
    <property type="term" value="F:transmembrane transporter activity"/>
    <property type="evidence" value="ECO:0007669"/>
    <property type="project" value="TreeGrafter"/>
</dbReference>
<gene>
    <name evidence="11" type="ORF">A994_06545</name>
</gene>
<evidence type="ECO:0000313" key="11">
    <source>
        <dbReference type="EMBL" id="EKF85717.1"/>
    </source>
</evidence>
<feature type="domain" description="MacB-like periplasmic core" evidence="10">
    <location>
        <begin position="18"/>
        <end position="262"/>
    </location>
</feature>
<feature type="transmembrane region" description="Helical" evidence="8">
    <location>
        <begin position="376"/>
        <end position="399"/>
    </location>
</feature>
<evidence type="ECO:0000256" key="7">
    <source>
        <dbReference type="SAM" id="MobiDB-lite"/>
    </source>
</evidence>
<evidence type="ECO:0000259" key="9">
    <source>
        <dbReference type="Pfam" id="PF02687"/>
    </source>
</evidence>
<reference evidence="11 12" key="1">
    <citation type="journal article" date="2012" name="J. Bacteriol.">
        <title>Draft genome sequence of Methanobacterium formicicum DSM 3637, an archaebacterium isolated from the methane producer amoeba Pelomyxa palustris.</title>
        <authorList>
            <person name="Gutierrez G."/>
        </authorList>
    </citation>
    <scope>NUCLEOTIDE SEQUENCE [LARGE SCALE GENOMIC DNA]</scope>
    <source>
        <strain evidence="12">DSM 3637 / PP1</strain>
    </source>
</reference>
<keyword evidence="3 8" id="KW-0812">Transmembrane</keyword>
<dbReference type="PATRIC" id="fig|1204725.3.peg.1312"/>
<feature type="compositionally biased region" description="Gly residues" evidence="7">
    <location>
        <begin position="63"/>
        <end position="84"/>
    </location>
</feature>
<evidence type="ECO:0000259" key="10">
    <source>
        <dbReference type="Pfam" id="PF12704"/>
    </source>
</evidence>
<feature type="transmembrane region" description="Helical" evidence="8">
    <location>
        <begin position="290"/>
        <end position="311"/>
    </location>
</feature>
<evidence type="ECO:0000313" key="12">
    <source>
        <dbReference type="Proteomes" id="UP000007360"/>
    </source>
</evidence>
<dbReference type="OrthoDB" id="11469at2157"/>
<comment type="subcellular location">
    <subcellularLocation>
        <location evidence="1">Cell membrane</location>
        <topology evidence="1">Multi-pass membrane protein</topology>
    </subcellularLocation>
</comment>
<dbReference type="EMBL" id="AMPO01000005">
    <property type="protein sequence ID" value="EKF85717.1"/>
    <property type="molecule type" value="Genomic_DNA"/>
</dbReference>
<dbReference type="Pfam" id="PF12704">
    <property type="entry name" value="MacB_PCD"/>
    <property type="match status" value="1"/>
</dbReference>
<comment type="caution">
    <text evidence="11">The sequence shown here is derived from an EMBL/GenBank/DDBJ whole genome shotgun (WGS) entry which is preliminary data.</text>
</comment>
<evidence type="ECO:0000256" key="1">
    <source>
        <dbReference type="ARBA" id="ARBA00004651"/>
    </source>
</evidence>
<dbReference type="RefSeq" id="WP_004030599.1">
    <property type="nucleotide sequence ID" value="NZ_AMPO01000005.1"/>
</dbReference>
<organism evidence="11 12">
    <name type="scientific">Methanobacterium formicicum (strain DSM 3637 / PP1)</name>
    <dbReference type="NCBI Taxonomy" id="1204725"/>
    <lineage>
        <taxon>Archaea</taxon>
        <taxon>Methanobacteriati</taxon>
        <taxon>Methanobacteriota</taxon>
        <taxon>Methanomada group</taxon>
        <taxon>Methanobacteria</taxon>
        <taxon>Methanobacteriales</taxon>
        <taxon>Methanobacteriaceae</taxon>
        <taxon>Methanobacterium</taxon>
    </lineage>
</organism>
<name>K2R3A5_METFP</name>
<feature type="domain" description="ABC3 transporter permease C-terminal" evidence="9">
    <location>
        <begin position="293"/>
        <end position="409"/>
    </location>
</feature>
<evidence type="ECO:0000256" key="4">
    <source>
        <dbReference type="ARBA" id="ARBA00022989"/>
    </source>
</evidence>
<dbReference type="InterPro" id="IPR003838">
    <property type="entry name" value="ABC3_permease_C"/>
</dbReference>
<dbReference type="Pfam" id="PF02687">
    <property type="entry name" value="FtsX"/>
    <property type="match status" value="1"/>
</dbReference>
<feature type="region of interest" description="Disordered" evidence="7">
    <location>
        <begin position="114"/>
        <end position="145"/>
    </location>
</feature>
<evidence type="ECO:0000256" key="2">
    <source>
        <dbReference type="ARBA" id="ARBA00022475"/>
    </source>
</evidence>
<feature type="region of interest" description="Disordered" evidence="7">
    <location>
        <begin position="63"/>
        <end position="85"/>
    </location>
</feature>
<evidence type="ECO:0008006" key="13">
    <source>
        <dbReference type="Google" id="ProtNLM"/>
    </source>
</evidence>
<dbReference type="InterPro" id="IPR050250">
    <property type="entry name" value="Macrolide_Exporter_MacB"/>
</dbReference>